<dbReference type="InterPro" id="IPR011705">
    <property type="entry name" value="BACK"/>
</dbReference>
<dbReference type="InParanoid" id="A7S0N0"/>
<proteinExistence type="predicted"/>
<dbReference type="SMART" id="SM00612">
    <property type="entry name" value="Kelch"/>
    <property type="match status" value="6"/>
</dbReference>
<dbReference type="InterPro" id="IPR017096">
    <property type="entry name" value="BTB-kelch_protein"/>
</dbReference>
<keyword evidence="1" id="KW-0880">Kelch repeat</keyword>
<dbReference type="GO" id="GO:0043161">
    <property type="term" value="P:proteasome-mediated ubiquitin-dependent protein catabolic process"/>
    <property type="evidence" value="ECO:0000318"/>
    <property type="project" value="GO_Central"/>
</dbReference>
<dbReference type="SMART" id="SM00875">
    <property type="entry name" value="BACK"/>
    <property type="match status" value="1"/>
</dbReference>
<dbReference type="InterPro" id="IPR011333">
    <property type="entry name" value="SKP1/BTB/POZ_sf"/>
</dbReference>
<dbReference type="FunFam" id="1.25.40.420:FF:000001">
    <property type="entry name" value="Kelch-like family member 12"/>
    <property type="match status" value="1"/>
</dbReference>
<dbReference type="SUPFAM" id="SSF117281">
    <property type="entry name" value="Kelch motif"/>
    <property type="match status" value="1"/>
</dbReference>
<dbReference type="Pfam" id="PF24681">
    <property type="entry name" value="Kelch_KLHDC2_KLHL20_DRC7"/>
    <property type="match status" value="1"/>
</dbReference>
<dbReference type="PANTHER" id="PTHR24412">
    <property type="entry name" value="KELCH PROTEIN"/>
    <property type="match status" value="1"/>
</dbReference>
<dbReference type="GO" id="GO:0005737">
    <property type="term" value="C:cytoplasm"/>
    <property type="evidence" value="ECO:0000318"/>
    <property type="project" value="GO_Central"/>
</dbReference>
<dbReference type="PhylomeDB" id="A7S0N0"/>
<feature type="domain" description="BTB" evidence="3">
    <location>
        <begin position="29"/>
        <end position="97"/>
    </location>
</feature>
<evidence type="ECO:0000256" key="1">
    <source>
        <dbReference type="ARBA" id="ARBA00022441"/>
    </source>
</evidence>
<dbReference type="EMBL" id="DS469561">
    <property type="protein sequence ID" value="EDO42701.1"/>
    <property type="molecule type" value="Genomic_DNA"/>
</dbReference>
<dbReference type="HOGENOM" id="CLU_004253_14_2_1"/>
<dbReference type="AlphaFoldDB" id="A7S0N0"/>
<dbReference type="PROSITE" id="PS50097">
    <property type="entry name" value="BTB"/>
    <property type="match status" value="1"/>
</dbReference>
<dbReference type="OrthoDB" id="45365at2759"/>
<sequence>MAKFSYKSSANSHRVLQGLFSQIGLKELCDVTLETEDGLSIAVHRNVLAAVSPYFRAMFTGNLLESGKDRILLKGIAGVALQALLDYVYTSSIEIFDDNVEEVLNAACAFQIPEIINVCSEFLKEQLHPSNCLGILALADRFSCEELANEAHKYTVKHFGRVSECDEFKALPFNEIKLLLNDENICVRSEEEVFEAALAWVNASEDRCKELAEILTCVRLPILSPSYLTEHVLTNETLLADDECKLMIDEAMLYASSPSSVKRQQVYHSRMQPRMPTGFADALVAVGGLYTGNSVASAERYNMYTDEWTEFPSLLTPRYGFAITQLCGNIYCLGGYHNGEFLKAVEVFDAEQNIWISKPPMLTARKYFGADCLYGKVYAVGGSDGQHRIASVDCYDTFTKEWTATAPMLEPRMYHGVVALGGLLYAVGGHSGTVRLSSVECYDPQTDSWTKVAAMSKPRSVAGIAALNGRIYVVGGFDGHDYLKDVECYDPQTDTWLSVAPLNRARSAVSVAIMKGRLFALGGFNGQFLDSVEMFDPQENIWATVASMSIPRVHFGVTVI</sequence>
<name>A7S0N0_NEMVE</name>
<dbReference type="PIRSF" id="PIRSF037037">
    <property type="entry name" value="Kelch-like_protein_gigaxonin"/>
    <property type="match status" value="1"/>
</dbReference>
<dbReference type="Proteomes" id="UP000001593">
    <property type="component" value="Unassembled WGS sequence"/>
</dbReference>
<dbReference type="PANTHER" id="PTHR24412:SF163">
    <property type="entry name" value="CALICIN"/>
    <property type="match status" value="1"/>
</dbReference>
<gene>
    <name evidence="4" type="ORF">NEMVEDRAFT_v1g164986</name>
</gene>
<evidence type="ECO:0000256" key="2">
    <source>
        <dbReference type="ARBA" id="ARBA00022737"/>
    </source>
</evidence>
<keyword evidence="5" id="KW-1185">Reference proteome</keyword>
<keyword evidence="2" id="KW-0677">Repeat</keyword>
<accession>A7S0N0</accession>
<dbReference type="InterPro" id="IPR015915">
    <property type="entry name" value="Kelch-typ_b-propeller"/>
</dbReference>
<dbReference type="SUPFAM" id="SSF54695">
    <property type="entry name" value="POZ domain"/>
    <property type="match status" value="1"/>
</dbReference>
<dbReference type="OMA" id="PRMYHGV"/>
<dbReference type="Gene3D" id="2.120.10.80">
    <property type="entry name" value="Kelch-type beta propeller"/>
    <property type="match status" value="1"/>
</dbReference>
<dbReference type="InterPro" id="IPR000210">
    <property type="entry name" value="BTB/POZ_dom"/>
</dbReference>
<dbReference type="GO" id="GO:0031463">
    <property type="term" value="C:Cul3-RING ubiquitin ligase complex"/>
    <property type="evidence" value="ECO:0000318"/>
    <property type="project" value="GO_Central"/>
</dbReference>
<dbReference type="GO" id="GO:1990756">
    <property type="term" value="F:ubiquitin-like ligase-substrate adaptor activity"/>
    <property type="evidence" value="ECO:0000318"/>
    <property type="project" value="GO_Central"/>
</dbReference>
<dbReference type="Pfam" id="PF07707">
    <property type="entry name" value="BACK"/>
    <property type="match status" value="1"/>
</dbReference>
<dbReference type="InterPro" id="IPR006652">
    <property type="entry name" value="Kelch_1"/>
</dbReference>
<dbReference type="Pfam" id="PF00651">
    <property type="entry name" value="BTB"/>
    <property type="match status" value="1"/>
</dbReference>
<evidence type="ECO:0000313" key="5">
    <source>
        <dbReference type="Proteomes" id="UP000001593"/>
    </source>
</evidence>
<dbReference type="SMART" id="SM00225">
    <property type="entry name" value="BTB"/>
    <property type="match status" value="1"/>
</dbReference>
<evidence type="ECO:0000313" key="4">
    <source>
        <dbReference type="EMBL" id="EDO42701.1"/>
    </source>
</evidence>
<dbReference type="Pfam" id="PF01344">
    <property type="entry name" value="Kelch_1"/>
    <property type="match status" value="2"/>
</dbReference>
<evidence type="ECO:0000259" key="3">
    <source>
        <dbReference type="PROSITE" id="PS50097"/>
    </source>
</evidence>
<reference evidence="4 5" key="1">
    <citation type="journal article" date="2007" name="Science">
        <title>Sea anemone genome reveals ancestral eumetazoan gene repertoire and genomic organization.</title>
        <authorList>
            <person name="Putnam N.H."/>
            <person name="Srivastava M."/>
            <person name="Hellsten U."/>
            <person name="Dirks B."/>
            <person name="Chapman J."/>
            <person name="Salamov A."/>
            <person name="Terry A."/>
            <person name="Shapiro H."/>
            <person name="Lindquist E."/>
            <person name="Kapitonov V.V."/>
            <person name="Jurka J."/>
            <person name="Genikhovich G."/>
            <person name="Grigoriev I.V."/>
            <person name="Lucas S.M."/>
            <person name="Steele R.E."/>
            <person name="Finnerty J.R."/>
            <person name="Technau U."/>
            <person name="Martindale M.Q."/>
            <person name="Rokhsar D.S."/>
        </authorList>
    </citation>
    <scope>NUCLEOTIDE SEQUENCE [LARGE SCALE GENOMIC DNA]</scope>
    <source>
        <strain evidence="5">CH2 X CH6</strain>
    </source>
</reference>
<dbReference type="Gene3D" id="3.30.710.10">
    <property type="entry name" value="Potassium Channel Kv1.1, Chain A"/>
    <property type="match status" value="1"/>
</dbReference>
<protein>
    <recommendedName>
        <fullName evidence="3">BTB domain-containing protein</fullName>
    </recommendedName>
</protein>
<organism evidence="4 5">
    <name type="scientific">Nematostella vectensis</name>
    <name type="common">Starlet sea anemone</name>
    <dbReference type="NCBI Taxonomy" id="45351"/>
    <lineage>
        <taxon>Eukaryota</taxon>
        <taxon>Metazoa</taxon>
        <taxon>Cnidaria</taxon>
        <taxon>Anthozoa</taxon>
        <taxon>Hexacorallia</taxon>
        <taxon>Actiniaria</taxon>
        <taxon>Edwardsiidae</taxon>
        <taxon>Nematostella</taxon>
    </lineage>
</organism>
<dbReference type="PRINTS" id="PR00501">
    <property type="entry name" value="KELCHREPEAT"/>
</dbReference>
<dbReference type="KEGG" id="nve:5514600"/>
<dbReference type="eggNOG" id="KOG4441">
    <property type="taxonomic scope" value="Eukaryota"/>
</dbReference>
<dbReference type="Gene3D" id="1.25.40.420">
    <property type="match status" value="1"/>
</dbReference>